<evidence type="ECO:0000313" key="2">
    <source>
        <dbReference type="Proteomes" id="UP001344906"/>
    </source>
</evidence>
<name>A0ABQ6FNB4_9CHLR</name>
<protein>
    <recommendedName>
        <fullName evidence="3">DUF1326 domain-containing protein</fullName>
    </recommendedName>
</protein>
<dbReference type="Proteomes" id="UP001344906">
    <property type="component" value="Unassembled WGS sequence"/>
</dbReference>
<organism evidence="1 2">
    <name type="scientific">Dictyobacter halimunensis</name>
    <dbReference type="NCBI Taxonomy" id="3026934"/>
    <lineage>
        <taxon>Bacteria</taxon>
        <taxon>Bacillati</taxon>
        <taxon>Chloroflexota</taxon>
        <taxon>Ktedonobacteria</taxon>
        <taxon>Ktedonobacterales</taxon>
        <taxon>Dictyobacteraceae</taxon>
        <taxon>Dictyobacter</taxon>
    </lineage>
</organism>
<dbReference type="EMBL" id="BSRI01000001">
    <property type="protein sequence ID" value="GLV55744.1"/>
    <property type="molecule type" value="Genomic_DNA"/>
</dbReference>
<reference evidence="1 2" key="1">
    <citation type="submission" date="2023-02" db="EMBL/GenBank/DDBJ databases">
        <title>Dictyobacter halimunensis sp. nov., a new member of the class Ktedonobacteria from forest soil in a geothermal area.</title>
        <authorList>
            <person name="Rachmania M.K."/>
            <person name="Ningsih F."/>
            <person name="Sakai Y."/>
            <person name="Yabe S."/>
            <person name="Yokota A."/>
            <person name="Sjamsuridzal W."/>
        </authorList>
    </citation>
    <scope>NUCLEOTIDE SEQUENCE [LARGE SCALE GENOMIC DNA]</scope>
    <source>
        <strain evidence="1 2">S3.2.2.5</strain>
    </source>
</reference>
<dbReference type="Pfam" id="PF07040">
    <property type="entry name" value="DUF1326"/>
    <property type="match status" value="1"/>
</dbReference>
<dbReference type="InterPro" id="IPR009758">
    <property type="entry name" value="DUF1326"/>
</dbReference>
<dbReference type="RefSeq" id="WP_338250362.1">
    <property type="nucleotide sequence ID" value="NZ_BSRI01000001.1"/>
</dbReference>
<sequence length="189" mass="20920">MAPVMQKSYLVKGAIFGARGDSCTCDPCDCNPCRCGDGVRDNQPNYPFWRVSGFHIEAGIIQGIDVSHLTILSLTQPVVEGENDRWQEVILVDSTASMLQVVALLNVFEHQLDSVPAEVAPLPQTARAVYRAHLSYHMSPDNKLTLDATFSPDAQSLICGPDEQTSKQARAWNYQGLMALRDTFTYQKD</sequence>
<evidence type="ECO:0008006" key="3">
    <source>
        <dbReference type="Google" id="ProtNLM"/>
    </source>
</evidence>
<accession>A0ABQ6FNB4</accession>
<comment type="caution">
    <text evidence="1">The sequence shown here is derived from an EMBL/GenBank/DDBJ whole genome shotgun (WGS) entry which is preliminary data.</text>
</comment>
<evidence type="ECO:0000313" key="1">
    <source>
        <dbReference type="EMBL" id="GLV55744.1"/>
    </source>
</evidence>
<keyword evidence="2" id="KW-1185">Reference proteome</keyword>
<gene>
    <name evidence="1" type="ORF">KDH_25880</name>
</gene>
<proteinExistence type="predicted"/>